<dbReference type="InterPro" id="IPR013762">
    <property type="entry name" value="Integrase-like_cat_sf"/>
</dbReference>
<accession>A0A7X5XA94</accession>
<feature type="domain" description="Tyr recombinase" evidence="2">
    <location>
        <begin position="1"/>
        <end position="191"/>
    </location>
</feature>
<dbReference type="GO" id="GO:0003677">
    <property type="term" value="F:DNA binding"/>
    <property type="evidence" value="ECO:0007669"/>
    <property type="project" value="InterPro"/>
</dbReference>
<dbReference type="Pfam" id="PF00589">
    <property type="entry name" value="Phage_integrase"/>
    <property type="match status" value="1"/>
</dbReference>
<sequence length="300" mass="33228">MELVRAVTVTWLFSGLRSDEIARLRVGCIRWQHDGTGIAADSQQVLARDAVCLLDVPPHKTGTAFTKPVDPILGQAIEAWQALRPEQPKRTDRRTGEQVDNLFSLRARAVPPSYINATIIPMLCRKAGVPATDVRGNITSHRARSTIASQLYNAKEPMTLFELQAWLGHRSPQSTQSYAKISPNTLTRAYNDAGYFARNVRTIEVLLDRDAVTSGAAASGEPWQYYDLGHGYCTYTFFEQCPHRMACARCDFYTPKTASKGQLLGPRTTFSACWRASRSATPNAPLSTMANPRSTSCWNG</sequence>
<name>A0A7X5XA94_STRMQ</name>
<protein>
    <submittedName>
        <fullName evidence="3">Site-specific recombinase, phage integrase</fullName>
    </submittedName>
</protein>
<evidence type="ECO:0000256" key="1">
    <source>
        <dbReference type="ARBA" id="ARBA00023172"/>
    </source>
</evidence>
<dbReference type="Gene3D" id="1.10.443.10">
    <property type="entry name" value="Intergrase catalytic core"/>
    <property type="match status" value="1"/>
</dbReference>
<dbReference type="AlphaFoldDB" id="A0A7X5XA94"/>
<evidence type="ECO:0000313" key="3">
    <source>
        <dbReference type="EMBL" id="NIY69510.1"/>
    </source>
</evidence>
<evidence type="ECO:0000259" key="2">
    <source>
        <dbReference type="PROSITE" id="PS51898"/>
    </source>
</evidence>
<organism evidence="3 4">
    <name type="scientific">Streptomyces malaysiensis</name>
    <dbReference type="NCBI Taxonomy" id="92644"/>
    <lineage>
        <taxon>Bacteria</taxon>
        <taxon>Bacillati</taxon>
        <taxon>Actinomycetota</taxon>
        <taxon>Actinomycetes</taxon>
        <taxon>Kitasatosporales</taxon>
        <taxon>Streptomycetaceae</taxon>
        <taxon>Streptomyces</taxon>
        <taxon>Streptomyces violaceusniger group</taxon>
    </lineage>
</organism>
<dbReference type="RefSeq" id="WP_244453807.1">
    <property type="nucleotide sequence ID" value="NZ_JAALLH010000002.1"/>
</dbReference>
<dbReference type="Proteomes" id="UP000536624">
    <property type="component" value="Unassembled WGS sequence"/>
</dbReference>
<gene>
    <name evidence="3" type="ORF">SMALB_7634</name>
</gene>
<dbReference type="EMBL" id="JAALLH010000002">
    <property type="protein sequence ID" value="NIY69510.1"/>
    <property type="molecule type" value="Genomic_DNA"/>
</dbReference>
<comment type="caution">
    <text evidence="3">The sequence shown here is derived from an EMBL/GenBank/DDBJ whole genome shotgun (WGS) entry which is preliminary data.</text>
</comment>
<dbReference type="PROSITE" id="PS51898">
    <property type="entry name" value="TYR_RECOMBINASE"/>
    <property type="match status" value="1"/>
</dbReference>
<proteinExistence type="predicted"/>
<reference evidence="3 4" key="1">
    <citation type="submission" date="2020-02" db="EMBL/GenBank/DDBJ databases">
        <title>Streptomyces malaysiensis DSM14702 (JHCC583434, PFL_A843) Genome sequencing and assembly.</title>
        <authorList>
            <person name="Samborskyy M."/>
        </authorList>
    </citation>
    <scope>NUCLEOTIDE SEQUENCE [LARGE SCALE GENOMIC DNA]</scope>
    <source>
        <strain evidence="3 4">DSM 14702</strain>
    </source>
</reference>
<evidence type="ECO:0000313" key="4">
    <source>
        <dbReference type="Proteomes" id="UP000536624"/>
    </source>
</evidence>
<keyword evidence="1" id="KW-0233">DNA recombination</keyword>
<dbReference type="GO" id="GO:0006310">
    <property type="term" value="P:DNA recombination"/>
    <property type="evidence" value="ECO:0007669"/>
    <property type="project" value="UniProtKB-KW"/>
</dbReference>
<dbReference type="GO" id="GO:0015074">
    <property type="term" value="P:DNA integration"/>
    <property type="evidence" value="ECO:0007669"/>
    <property type="project" value="InterPro"/>
</dbReference>
<dbReference type="InterPro" id="IPR002104">
    <property type="entry name" value="Integrase_catalytic"/>
</dbReference>
<dbReference type="SUPFAM" id="SSF56349">
    <property type="entry name" value="DNA breaking-rejoining enzymes"/>
    <property type="match status" value="1"/>
</dbReference>
<dbReference type="InterPro" id="IPR011010">
    <property type="entry name" value="DNA_brk_join_enz"/>
</dbReference>